<evidence type="ECO:0000313" key="18">
    <source>
        <dbReference type="EMBL" id="NOV47133.1"/>
    </source>
</evidence>
<evidence type="ECO:0000256" key="15">
    <source>
        <dbReference type="RuleBase" id="RU000304"/>
    </source>
</evidence>
<dbReference type="InterPro" id="IPR034670">
    <property type="entry name" value="Chk1_catalytic_dom"/>
</dbReference>
<evidence type="ECO:0000256" key="7">
    <source>
        <dbReference type="ARBA" id="ARBA00022763"/>
    </source>
</evidence>
<evidence type="ECO:0000256" key="3">
    <source>
        <dbReference type="ARBA" id="ARBA00012513"/>
    </source>
</evidence>
<evidence type="ECO:0000256" key="2">
    <source>
        <dbReference type="ARBA" id="ARBA00010791"/>
    </source>
</evidence>
<feature type="binding site" evidence="14">
    <location>
        <position position="42"/>
    </location>
    <ligand>
        <name>ATP</name>
        <dbReference type="ChEBI" id="CHEBI:30616"/>
    </ligand>
</feature>
<dbReference type="GO" id="GO:0035861">
    <property type="term" value="C:site of double-strand break"/>
    <property type="evidence" value="ECO:0007669"/>
    <property type="project" value="TreeGrafter"/>
</dbReference>
<dbReference type="InterPro" id="IPR008271">
    <property type="entry name" value="Ser/Thr_kinase_AS"/>
</dbReference>
<name>A0A6M2DLD9_XENCH</name>
<dbReference type="AlphaFoldDB" id="A0A6M2DLD9"/>
<dbReference type="PANTHER" id="PTHR43895">
    <property type="entry name" value="CALCIUM/CALMODULIN-DEPENDENT PROTEIN KINASE KINASE-RELATED"/>
    <property type="match status" value="1"/>
</dbReference>
<evidence type="ECO:0000256" key="11">
    <source>
        <dbReference type="ARBA" id="ARBA00023306"/>
    </source>
</evidence>
<dbReference type="GO" id="GO:0007095">
    <property type="term" value="P:mitotic G2 DNA damage checkpoint signaling"/>
    <property type="evidence" value="ECO:0007669"/>
    <property type="project" value="TreeGrafter"/>
</dbReference>
<organism evidence="18">
    <name type="scientific">Xenopsylla cheopis</name>
    <name type="common">Oriental rat flea</name>
    <name type="synonym">Pulex cheopis</name>
    <dbReference type="NCBI Taxonomy" id="163159"/>
    <lineage>
        <taxon>Eukaryota</taxon>
        <taxon>Metazoa</taxon>
        <taxon>Ecdysozoa</taxon>
        <taxon>Arthropoda</taxon>
        <taxon>Hexapoda</taxon>
        <taxon>Insecta</taxon>
        <taxon>Pterygota</taxon>
        <taxon>Neoptera</taxon>
        <taxon>Endopterygota</taxon>
        <taxon>Siphonaptera</taxon>
        <taxon>Pulicidae</taxon>
        <taxon>Xenopsyllinae</taxon>
        <taxon>Xenopsylla</taxon>
    </lineage>
</organism>
<keyword evidence="7" id="KW-0227">DNA damage</keyword>
<evidence type="ECO:0000256" key="6">
    <source>
        <dbReference type="ARBA" id="ARBA00022741"/>
    </source>
</evidence>
<dbReference type="Pfam" id="PF00069">
    <property type="entry name" value="Pkinase"/>
    <property type="match status" value="1"/>
</dbReference>
<evidence type="ECO:0000256" key="9">
    <source>
        <dbReference type="ARBA" id="ARBA00022840"/>
    </source>
</evidence>
<dbReference type="PANTHER" id="PTHR43895:SF32">
    <property type="entry name" value="SERINE_THREONINE-PROTEIN KINASE CHK1"/>
    <property type="match status" value="1"/>
</dbReference>
<dbReference type="PROSITE" id="PS00108">
    <property type="entry name" value="PROTEIN_KINASE_ST"/>
    <property type="match status" value="1"/>
</dbReference>
<evidence type="ECO:0000259" key="17">
    <source>
        <dbReference type="PROSITE" id="PS50011"/>
    </source>
</evidence>
<comment type="catalytic activity">
    <reaction evidence="13">
        <text>L-seryl-[protein] + ATP = O-phospho-L-seryl-[protein] + ADP + H(+)</text>
        <dbReference type="Rhea" id="RHEA:17989"/>
        <dbReference type="Rhea" id="RHEA-COMP:9863"/>
        <dbReference type="Rhea" id="RHEA-COMP:11604"/>
        <dbReference type="ChEBI" id="CHEBI:15378"/>
        <dbReference type="ChEBI" id="CHEBI:29999"/>
        <dbReference type="ChEBI" id="CHEBI:30616"/>
        <dbReference type="ChEBI" id="CHEBI:83421"/>
        <dbReference type="ChEBI" id="CHEBI:456216"/>
        <dbReference type="EC" id="2.7.11.1"/>
    </reaction>
</comment>
<protein>
    <recommendedName>
        <fullName evidence="3">non-specific serine/threonine protein kinase</fullName>
        <ecNumber evidence="3">2.7.11.1</ecNumber>
    </recommendedName>
</protein>
<evidence type="ECO:0000256" key="8">
    <source>
        <dbReference type="ARBA" id="ARBA00022777"/>
    </source>
</evidence>
<evidence type="ECO:0000256" key="12">
    <source>
        <dbReference type="ARBA" id="ARBA00047899"/>
    </source>
</evidence>
<dbReference type="FunFam" id="1.10.510.10:FF:000301">
    <property type="entry name" value="Serine/threonine-protein kinase Chk1"/>
    <property type="match status" value="1"/>
</dbReference>
<comment type="similarity">
    <text evidence="2">Belongs to the protein kinase superfamily. CAMK Ser/Thr protein kinase family. NIM1 subfamily.</text>
</comment>
<dbReference type="EMBL" id="GIIL01003407">
    <property type="protein sequence ID" value="NOV47133.1"/>
    <property type="molecule type" value="Transcribed_RNA"/>
</dbReference>
<feature type="region of interest" description="Disordered" evidence="16">
    <location>
        <begin position="282"/>
        <end position="308"/>
    </location>
</feature>
<dbReference type="Gene3D" id="1.10.510.10">
    <property type="entry name" value="Transferase(Phosphotransferase) domain 1"/>
    <property type="match status" value="1"/>
</dbReference>
<dbReference type="SMART" id="SM00220">
    <property type="entry name" value="S_TKc"/>
    <property type="match status" value="1"/>
</dbReference>
<keyword evidence="8 18" id="KW-0418">Kinase</keyword>
<dbReference type="GO" id="GO:0005634">
    <property type="term" value="C:nucleus"/>
    <property type="evidence" value="ECO:0007669"/>
    <property type="project" value="UniProtKB-SubCell"/>
</dbReference>
<evidence type="ECO:0000256" key="10">
    <source>
        <dbReference type="ARBA" id="ARBA00023242"/>
    </source>
</evidence>
<evidence type="ECO:0000256" key="5">
    <source>
        <dbReference type="ARBA" id="ARBA00022679"/>
    </source>
</evidence>
<dbReference type="InterPro" id="IPR000719">
    <property type="entry name" value="Prot_kinase_dom"/>
</dbReference>
<dbReference type="GO" id="GO:0005524">
    <property type="term" value="F:ATP binding"/>
    <property type="evidence" value="ECO:0007669"/>
    <property type="project" value="UniProtKB-UniRule"/>
</dbReference>
<keyword evidence="11" id="KW-0131">Cell cycle</keyword>
<dbReference type="PROSITE" id="PS00107">
    <property type="entry name" value="PROTEIN_KINASE_ATP"/>
    <property type="match status" value="1"/>
</dbReference>
<accession>A0A6M2DLD9</accession>
<sequence>MAASTAREFVDGWSLAQILGEGAFGEVRLVINRTSGEAVAMKMVDTSKNPDAKTSVRKEVCIQKILHHPHILRLFGQRTQGNIEYIFLEYAAGGELFDRIEPDIGMKNVEAQKYFNQLLLGVDYLHKRGVAHRDLKPENLLLDDKDNLKISDFGMATMFRLKGRERLLDKRCGTLPYVAPEVLTGTYKAEPADIWSCGIILTAMLAGELPWDQPKSSCPEFVAWEGISYTFVTPWAKLNNLALSLLRKILSPTPSTRINMDNLKKHKWCTMKFLHEDARKAKQEDVVDGPPNKRFCGMPNSEDTETDVSSLSQPLYNINDESFDADARSGISFSQPALMDDLILGTQMNLTQNTTQNVFQKLVKRMTRFFITGGTNDAINSLTSCLEKKGYTWKANKGIITVSTLDRRKMNLVFKANIIDMDGKLMIDFRLSKGCGLEFKRRFLDIKSCLSDIIVKVPMGWPSVT</sequence>
<evidence type="ECO:0000256" key="14">
    <source>
        <dbReference type="PROSITE-ProRule" id="PRU10141"/>
    </source>
</evidence>
<keyword evidence="10" id="KW-0539">Nucleus</keyword>
<dbReference type="InterPro" id="IPR011009">
    <property type="entry name" value="Kinase-like_dom_sf"/>
</dbReference>
<dbReference type="CDD" id="cd14069">
    <property type="entry name" value="STKc_Chk1"/>
    <property type="match status" value="1"/>
</dbReference>
<evidence type="ECO:0000256" key="16">
    <source>
        <dbReference type="SAM" id="MobiDB-lite"/>
    </source>
</evidence>
<evidence type="ECO:0000256" key="1">
    <source>
        <dbReference type="ARBA" id="ARBA00004123"/>
    </source>
</evidence>
<comment type="catalytic activity">
    <reaction evidence="12">
        <text>L-threonyl-[protein] + ATP = O-phospho-L-threonyl-[protein] + ADP + H(+)</text>
        <dbReference type="Rhea" id="RHEA:46608"/>
        <dbReference type="Rhea" id="RHEA-COMP:11060"/>
        <dbReference type="Rhea" id="RHEA-COMP:11605"/>
        <dbReference type="ChEBI" id="CHEBI:15378"/>
        <dbReference type="ChEBI" id="CHEBI:30013"/>
        <dbReference type="ChEBI" id="CHEBI:30616"/>
        <dbReference type="ChEBI" id="CHEBI:61977"/>
        <dbReference type="ChEBI" id="CHEBI:456216"/>
        <dbReference type="EC" id="2.7.11.1"/>
    </reaction>
</comment>
<dbReference type="InterPro" id="IPR017441">
    <property type="entry name" value="Protein_kinase_ATP_BS"/>
</dbReference>
<dbReference type="FunFam" id="3.30.200.20:FF:000229">
    <property type="entry name" value="Serine/threonine-protein kinase Chk1"/>
    <property type="match status" value="1"/>
</dbReference>
<keyword evidence="9 14" id="KW-0067">ATP-binding</keyword>
<proteinExistence type="inferred from homology"/>
<keyword evidence="5" id="KW-0808">Transferase</keyword>
<comment type="subcellular location">
    <subcellularLocation>
        <location evidence="1">Nucleus</location>
    </subcellularLocation>
</comment>
<dbReference type="GO" id="GO:0005737">
    <property type="term" value="C:cytoplasm"/>
    <property type="evidence" value="ECO:0007669"/>
    <property type="project" value="TreeGrafter"/>
</dbReference>
<evidence type="ECO:0000256" key="4">
    <source>
        <dbReference type="ARBA" id="ARBA00022527"/>
    </source>
</evidence>
<dbReference type="GO" id="GO:0033314">
    <property type="term" value="P:mitotic DNA replication checkpoint signaling"/>
    <property type="evidence" value="ECO:0007669"/>
    <property type="project" value="UniProtKB-ARBA"/>
</dbReference>
<dbReference type="EC" id="2.7.11.1" evidence="3"/>
<evidence type="ECO:0000256" key="13">
    <source>
        <dbReference type="ARBA" id="ARBA00048679"/>
    </source>
</evidence>
<dbReference type="Gene3D" id="3.30.310.80">
    <property type="entry name" value="Kinase associated domain 1, KA1"/>
    <property type="match status" value="1"/>
</dbReference>
<dbReference type="Gene3D" id="3.30.200.20">
    <property type="entry name" value="Phosphorylase Kinase, domain 1"/>
    <property type="match status" value="1"/>
</dbReference>
<dbReference type="GO" id="GO:0004674">
    <property type="term" value="F:protein serine/threonine kinase activity"/>
    <property type="evidence" value="ECO:0007669"/>
    <property type="project" value="UniProtKB-KW"/>
</dbReference>
<keyword evidence="4 15" id="KW-0723">Serine/threonine-protein kinase</keyword>
<dbReference type="SUPFAM" id="SSF56112">
    <property type="entry name" value="Protein kinase-like (PK-like)"/>
    <property type="match status" value="1"/>
</dbReference>
<keyword evidence="6 14" id="KW-0547">Nucleotide-binding</keyword>
<reference evidence="18" key="1">
    <citation type="submission" date="2020-03" db="EMBL/GenBank/DDBJ databases">
        <title>Transcriptomic Profiling of the Digestive Tract of the Rat Flea, Xenopsylla cheopis, Following Blood Feeding and Infection with Yersinia pestis.</title>
        <authorList>
            <person name="Bland D.M."/>
            <person name="Martens C.A."/>
            <person name="Virtaneva K."/>
            <person name="Kanakabandi K."/>
            <person name="Long D."/>
            <person name="Rosenke R."/>
            <person name="Saturday G.A."/>
            <person name="Hoyt F.H."/>
            <person name="Bruno D.P."/>
            <person name="Ribeiro J.M.C."/>
            <person name="Hinnebusch J."/>
        </authorList>
    </citation>
    <scope>NUCLEOTIDE SEQUENCE</scope>
</reference>
<dbReference type="PROSITE" id="PS50011">
    <property type="entry name" value="PROTEIN_KINASE_DOM"/>
    <property type="match status" value="1"/>
</dbReference>
<feature type="domain" description="Protein kinase" evidence="17">
    <location>
        <begin position="13"/>
        <end position="269"/>
    </location>
</feature>